<organism evidence="1 2">
    <name type="scientific">Aspergillus keveii</name>
    <dbReference type="NCBI Taxonomy" id="714993"/>
    <lineage>
        <taxon>Eukaryota</taxon>
        <taxon>Fungi</taxon>
        <taxon>Dikarya</taxon>
        <taxon>Ascomycota</taxon>
        <taxon>Pezizomycotina</taxon>
        <taxon>Eurotiomycetes</taxon>
        <taxon>Eurotiomycetidae</taxon>
        <taxon>Eurotiales</taxon>
        <taxon>Aspergillaceae</taxon>
        <taxon>Aspergillus</taxon>
        <taxon>Aspergillus subgen. Nidulantes</taxon>
    </lineage>
</organism>
<evidence type="ECO:0000313" key="2">
    <source>
        <dbReference type="Proteomes" id="UP001610563"/>
    </source>
</evidence>
<sequence>MVGLSSLPDELITTIFANCLNDRIQNSLSWLLTCHPLYHIAIPILYRHISIRLANVPKFLQPVGGIKFGFTECIFHRSKSLTVHIPFTQSFEKPRAWSEEFLQASKAVISMMPTITSVTFMSRPSRRPPGPARPLRLSHNVIADILTILPRTVTSLELSAPIIGPPWDRNRRQGPAWICNALRKLIRQLYHLRLQVPRLCENQLSRFAERSSGRPFPLRSAVIMLSTPRYKWDVRNPAGPVESLRISRFHSDSKETMRIRLSADARALCTSGPFPHLKQSIVLDALEVNERTEIAVRADAVAGDTSAYPVQMLDGQAGGLLKGIPTFDMKYIMRVKDDDSA</sequence>
<evidence type="ECO:0000313" key="1">
    <source>
        <dbReference type="EMBL" id="KAL2794739.1"/>
    </source>
</evidence>
<keyword evidence="2" id="KW-1185">Reference proteome</keyword>
<accession>A0ABR4G6T3</accession>
<comment type="caution">
    <text evidence="1">The sequence shown here is derived from an EMBL/GenBank/DDBJ whole genome shotgun (WGS) entry which is preliminary data.</text>
</comment>
<reference evidence="1 2" key="1">
    <citation type="submission" date="2024-07" db="EMBL/GenBank/DDBJ databases">
        <title>Section-level genome sequencing and comparative genomics of Aspergillus sections Usti and Cavernicolus.</title>
        <authorList>
            <consortium name="Lawrence Berkeley National Laboratory"/>
            <person name="Nybo J.L."/>
            <person name="Vesth T.C."/>
            <person name="Theobald S."/>
            <person name="Frisvad J.C."/>
            <person name="Larsen T.O."/>
            <person name="Kjaerboelling I."/>
            <person name="Rothschild-Mancinelli K."/>
            <person name="Lyhne E.K."/>
            <person name="Kogle M.E."/>
            <person name="Barry K."/>
            <person name="Clum A."/>
            <person name="Na H."/>
            <person name="Ledsgaard L."/>
            <person name="Lin J."/>
            <person name="Lipzen A."/>
            <person name="Kuo A."/>
            <person name="Riley R."/>
            <person name="Mondo S."/>
            <person name="Labutti K."/>
            <person name="Haridas S."/>
            <person name="Pangalinan J."/>
            <person name="Salamov A.A."/>
            <person name="Simmons B.A."/>
            <person name="Magnuson J.K."/>
            <person name="Chen J."/>
            <person name="Drula E."/>
            <person name="Henrissat B."/>
            <person name="Wiebenga A."/>
            <person name="Lubbers R.J."/>
            <person name="Gomes A.C."/>
            <person name="Makela M.R."/>
            <person name="Stajich J."/>
            <person name="Grigoriev I.V."/>
            <person name="Mortensen U.H."/>
            <person name="De Vries R.P."/>
            <person name="Baker S.E."/>
            <person name="Andersen M.R."/>
        </authorList>
    </citation>
    <scope>NUCLEOTIDE SEQUENCE [LARGE SCALE GENOMIC DNA]</scope>
    <source>
        <strain evidence="1 2">CBS 209.92</strain>
    </source>
</reference>
<dbReference type="EMBL" id="JBFTWV010000041">
    <property type="protein sequence ID" value="KAL2794739.1"/>
    <property type="molecule type" value="Genomic_DNA"/>
</dbReference>
<proteinExistence type="predicted"/>
<name>A0ABR4G6T3_9EURO</name>
<evidence type="ECO:0008006" key="3">
    <source>
        <dbReference type="Google" id="ProtNLM"/>
    </source>
</evidence>
<gene>
    <name evidence="1" type="ORF">BJX66DRAFT_303071</name>
</gene>
<protein>
    <recommendedName>
        <fullName evidence="3">F-box domain-containing protein</fullName>
    </recommendedName>
</protein>
<dbReference type="Proteomes" id="UP001610563">
    <property type="component" value="Unassembled WGS sequence"/>
</dbReference>